<dbReference type="GO" id="GO:0038023">
    <property type="term" value="F:signaling receptor activity"/>
    <property type="evidence" value="ECO:0007669"/>
    <property type="project" value="TreeGrafter"/>
</dbReference>
<evidence type="ECO:0008006" key="10">
    <source>
        <dbReference type="Google" id="ProtNLM"/>
    </source>
</evidence>
<feature type="transmembrane region" description="Helical" evidence="7">
    <location>
        <begin position="413"/>
        <end position="433"/>
    </location>
</feature>
<organism evidence="8 9">
    <name type="scientific">Glossina morsitans morsitans</name>
    <name type="common">Savannah tsetse fly</name>
    <dbReference type="NCBI Taxonomy" id="37546"/>
    <lineage>
        <taxon>Eukaryota</taxon>
        <taxon>Metazoa</taxon>
        <taxon>Ecdysozoa</taxon>
        <taxon>Arthropoda</taxon>
        <taxon>Hexapoda</taxon>
        <taxon>Insecta</taxon>
        <taxon>Pterygota</taxon>
        <taxon>Neoptera</taxon>
        <taxon>Endopterygota</taxon>
        <taxon>Diptera</taxon>
        <taxon>Brachycera</taxon>
        <taxon>Muscomorpha</taxon>
        <taxon>Hippoboscoidea</taxon>
        <taxon>Glossinidae</taxon>
        <taxon>Glossina</taxon>
    </lineage>
</organism>
<name>A0A1B0FGE0_GLOMM</name>
<keyword evidence="4 7" id="KW-1133">Transmembrane helix</keyword>
<sequence length="447" mass="51439">MSQYDKMINSQFITDYSSQLMMRAAAQRTATATTTTTTFYKRNRDSDVIGQNIRIIRIVIEKMDKTTTTTTTTTLVTVTATTTKEKKITENFEKQNKKMTESLRLGSVVDQHQFPDNEEPNILGHGLTGDFAASNNQSTYQKCCLSSLKSKNSADDYHKYNKCKMLLNFEDAPDHLKFNPYIRSGYRTFLSTKLCLQSMFWWTNETINIWSHLVGCLLFIGLTIFDFQLMKLHTELSDQILVVCLLICFCLCMLLSSIYHIFSCKSEEHYELFLSVDYLGISLSLVAIYISSMYYAFWCFTASATYLFTLRLVYSVIVLAMFCLAMAAQIPKLNVSLNAKIAVLFIWAAYGVIPFLHWTIMMGGLENELVRLMVPRVIIMYALCFIAFVIYAAKIPERWLTGKVDFFGHSHNWWHLFILAAFYHWHNTGLVYAEYRINNGCHGPILT</sequence>
<dbReference type="InterPro" id="IPR004254">
    <property type="entry name" value="AdipoR/HlyIII-related"/>
</dbReference>
<dbReference type="EMBL" id="CCAG010017337">
    <property type="status" value="NOT_ANNOTATED_CDS"/>
    <property type="molecule type" value="Genomic_DNA"/>
</dbReference>
<keyword evidence="5 7" id="KW-0472">Membrane</keyword>
<dbReference type="Pfam" id="PF03006">
    <property type="entry name" value="HlyIII"/>
    <property type="match status" value="1"/>
</dbReference>
<keyword evidence="6" id="KW-0479">Metal-binding</keyword>
<protein>
    <recommendedName>
        <fullName evidence="10">Progestin and adipoQ receptor family member 3</fullName>
    </recommendedName>
</protein>
<keyword evidence="3 7" id="KW-0812">Transmembrane</keyword>
<keyword evidence="9" id="KW-1185">Reference proteome</keyword>
<dbReference type="PhylomeDB" id="A0A1B0FGE0"/>
<evidence type="ECO:0000256" key="4">
    <source>
        <dbReference type="ARBA" id="ARBA00022989"/>
    </source>
</evidence>
<dbReference type="Proteomes" id="UP000092444">
    <property type="component" value="Unassembled WGS sequence"/>
</dbReference>
<feature type="transmembrane region" description="Helical" evidence="7">
    <location>
        <begin position="342"/>
        <end position="361"/>
    </location>
</feature>
<feature type="transmembrane region" description="Helical" evidence="7">
    <location>
        <begin position="312"/>
        <end position="330"/>
    </location>
</feature>
<dbReference type="AlphaFoldDB" id="A0A1B0FGE0"/>
<evidence type="ECO:0000256" key="2">
    <source>
        <dbReference type="ARBA" id="ARBA00007018"/>
    </source>
</evidence>
<keyword evidence="6" id="KW-0862">Zinc</keyword>
<feature type="binding site" evidence="6">
    <location>
        <position position="415"/>
    </location>
    <ligand>
        <name>Zn(2+)</name>
        <dbReference type="ChEBI" id="CHEBI:29105"/>
    </ligand>
</feature>
<evidence type="ECO:0000256" key="7">
    <source>
        <dbReference type="SAM" id="Phobius"/>
    </source>
</evidence>
<dbReference type="GO" id="GO:0016020">
    <property type="term" value="C:membrane"/>
    <property type="evidence" value="ECO:0007669"/>
    <property type="project" value="UniProtKB-SubCell"/>
</dbReference>
<dbReference type="VEuPathDB" id="VectorBase:GMOY002802"/>
<feature type="binding site" evidence="6">
    <location>
        <position position="260"/>
    </location>
    <ligand>
        <name>Zn(2+)</name>
        <dbReference type="ChEBI" id="CHEBI:29105"/>
    </ligand>
</feature>
<comment type="similarity">
    <text evidence="2">Belongs to the ADIPOR family.</text>
</comment>
<dbReference type="EnsemblMetazoa" id="GMOY002802-RA">
    <property type="protein sequence ID" value="GMOY002802-PA"/>
    <property type="gene ID" value="GMOY002802"/>
</dbReference>
<feature type="transmembrane region" description="Helical" evidence="7">
    <location>
        <begin position="240"/>
        <end position="262"/>
    </location>
</feature>
<dbReference type="GO" id="GO:0046872">
    <property type="term" value="F:metal ion binding"/>
    <property type="evidence" value="ECO:0007669"/>
    <property type="project" value="UniProtKB-KW"/>
</dbReference>
<evidence type="ECO:0000313" key="8">
    <source>
        <dbReference type="EnsemblMetazoa" id="GMOY002802-PA"/>
    </source>
</evidence>
<dbReference type="PANTHER" id="PTHR20855:SF15">
    <property type="entry name" value="PROGESTIN AND ADIPOQ RECEPTOR FAMILY MEMBER 3"/>
    <property type="match status" value="1"/>
</dbReference>
<proteinExistence type="inferred from homology"/>
<feature type="transmembrane region" description="Helical" evidence="7">
    <location>
        <begin position="373"/>
        <end position="393"/>
    </location>
</feature>
<feature type="transmembrane region" description="Helical" evidence="7">
    <location>
        <begin position="278"/>
        <end position="300"/>
    </location>
</feature>
<comment type="subcellular location">
    <subcellularLocation>
        <location evidence="1">Membrane</location>
        <topology evidence="1">Multi-pass membrane protein</topology>
    </subcellularLocation>
</comment>
<dbReference type="STRING" id="37546.A0A1B0FGE0"/>
<feature type="transmembrane region" description="Helical" evidence="7">
    <location>
        <begin position="209"/>
        <end position="228"/>
    </location>
</feature>
<evidence type="ECO:0000256" key="6">
    <source>
        <dbReference type="PIRSR" id="PIRSR604254-1"/>
    </source>
</evidence>
<dbReference type="PANTHER" id="PTHR20855">
    <property type="entry name" value="ADIPOR/PROGESTIN RECEPTOR-RELATED"/>
    <property type="match status" value="1"/>
</dbReference>
<evidence type="ECO:0000313" key="9">
    <source>
        <dbReference type="Proteomes" id="UP000092444"/>
    </source>
</evidence>
<feature type="binding site" evidence="6">
    <location>
        <position position="411"/>
    </location>
    <ligand>
        <name>Zn(2+)</name>
        <dbReference type="ChEBI" id="CHEBI:29105"/>
    </ligand>
</feature>
<reference evidence="8" key="1">
    <citation type="submission" date="2020-05" db="UniProtKB">
        <authorList>
            <consortium name="EnsemblMetazoa"/>
        </authorList>
    </citation>
    <scope>IDENTIFICATION</scope>
    <source>
        <strain evidence="8">Yale</strain>
    </source>
</reference>
<accession>A0A1B0FGE0</accession>
<evidence type="ECO:0000256" key="5">
    <source>
        <dbReference type="ARBA" id="ARBA00023136"/>
    </source>
</evidence>
<evidence type="ECO:0000256" key="1">
    <source>
        <dbReference type="ARBA" id="ARBA00004141"/>
    </source>
</evidence>
<evidence type="ECO:0000256" key="3">
    <source>
        <dbReference type="ARBA" id="ARBA00022692"/>
    </source>
</evidence>